<accession>A0ABV5VPR2</accession>
<evidence type="ECO:0000313" key="2">
    <source>
        <dbReference type="EMBL" id="MFB9750140.1"/>
    </source>
</evidence>
<gene>
    <name evidence="2" type="ORF">ACFFNY_01020</name>
</gene>
<dbReference type="Proteomes" id="UP001589619">
    <property type="component" value="Unassembled WGS sequence"/>
</dbReference>
<organism evidence="2 3">
    <name type="scientific">Paenibacillus hodogayensis</name>
    <dbReference type="NCBI Taxonomy" id="279208"/>
    <lineage>
        <taxon>Bacteria</taxon>
        <taxon>Bacillati</taxon>
        <taxon>Bacillota</taxon>
        <taxon>Bacilli</taxon>
        <taxon>Bacillales</taxon>
        <taxon>Paenibacillaceae</taxon>
        <taxon>Paenibacillus</taxon>
    </lineage>
</organism>
<dbReference type="RefSeq" id="WP_344916726.1">
    <property type="nucleotide sequence ID" value="NZ_BAAAYO010000021.1"/>
</dbReference>
<sequence length="40" mass="4375">MPFRREHAAIDCRWSGNTWAKGATLTAPGTPDTWASEGDL</sequence>
<name>A0ABV5VPR2_9BACL</name>
<protein>
    <submittedName>
        <fullName evidence="2">Uncharacterized protein</fullName>
    </submittedName>
</protein>
<dbReference type="EMBL" id="JBHMAG010000002">
    <property type="protein sequence ID" value="MFB9750140.1"/>
    <property type="molecule type" value="Genomic_DNA"/>
</dbReference>
<proteinExistence type="predicted"/>
<evidence type="ECO:0000256" key="1">
    <source>
        <dbReference type="SAM" id="MobiDB-lite"/>
    </source>
</evidence>
<evidence type="ECO:0000313" key="3">
    <source>
        <dbReference type="Proteomes" id="UP001589619"/>
    </source>
</evidence>
<comment type="caution">
    <text evidence="2">The sequence shown here is derived from an EMBL/GenBank/DDBJ whole genome shotgun (WGS) entry which is preliminary data.</text>
</comment>
<keyword evidence="3" id="KW-1185">Reference proteome</keyword>
<reference evidence="2 3" key="1">
    <citation type="submission" date="2024-09" db="EMBL/GenBank/DDBJ databases">
        <authorList>
            <person name="Sun Q."/>
            <person name="Mori K."/>
        </authorList>
    </citation>
    <scope>NUCLEOTIDE SEQUENCE [LARGE SCALE GENOMIC DNA]</scope>
    <source>
        <strain evidence="2 3">JCM 12520</strain>
    </source>
</reference>
<feature type="region of interest" description="Disordered" evidence="1">
    <location>
        <begin position="20"/>
        <end position="40"/>
    </location>
</feature>